<evidence type="ECO:0000313" key="2">
    <source>
        <dbReference type="Proteomes" id="UP000199601"/>
    </source>
</evidence>
<name>A0A0U1D588_9MYCO</name>
<dbReference type="Proteomes" id="UP000199601">
    <property type="component" value="Unassembled WGS sequence"/>
</dbReference>
<dbReference type="RefSeq" id="WP_141659160.1">
    <property type="nucleotide sequence ID" value="NZ_CTEC01000001.1"/>
</dbReference>
<protein>
    <submittedName>
        <fullName evidence="1">Uncharacterized protein</fullName>
    </submittedName>
</protein>
<gene>
    <name evidence="1" type="ORF">BN000_01482</name>
</gene>
<accession>A0A0U1D588</accession>
<dbReference type="AlphaFoldDB" id="A0A0U1D588"/>
<sequence length="63" mass="6241">MSALTSYQAGAPFPEISSAMLATIADGLNPADTAVVGGPPPVPHVLEAIVDAIVALDQKLNGG</sequence>
<dbReference type="EMBL" id="CTEC01000001">
    <property type="protein sequence ID" value="CQD07420.1"/>
    <property type="molecule type" value="Genomic_DNA"/>
</dbReference>
<organism evidence="1 2">
    <name type="scientific">Mycobacterium europaeum</name>
    <dbReference type="NCBI Taxonomy" id="761804"/>
    <lineage>
        <taxon>Bacteria</taxon>
        <taxon>Bacillati</taxon>
        <taxon>Actinomycetota</taxon>
        <taxon>Actinomycetes</taxon>
        <taxon>Mycobacteriales</taxon>
        <taxon>Mycobacteriaceae</taxon>
        <taxon>Mycobacterium</taxon>
        <taxon>Mycobacterium simiae complex</taxon>
    </lineage>
</organism>
<proteinExistence type="predicted"/>
<keyword evidence="2" id="KW-1185">Reference proteome</keyword>
<reference evidence="2" key="1">
    <citation type="submission" date="2015-03" db="EMBL/GenBank/DDBJ databases">
        <authorList>
            <person name="Urmite Genomes"/>
        </authorList>
    </citation>
    <scope>NUCLEOTIDE SEQUENCE [LARGE SCALE GENOMIC DNA]</scope>
    <source>
        <strain evidence="2">CSUR P1344</strain>
    </source>
</reference>
<evidence type="ECO:0000313" key="1">
    <source>
        <dbReference type="EMBL" id="CQD07420.1"/>
    </source>
</evidence>